<dbReference type="GO" id="GO:0003700">
    <property type="term" value="F:DNA-binding transcription factor activity"/>
    <property type="evidence" value="ECO:0007669"/>
    <property type="project" value="InterPro"/>
</dbReference>
<sequence length="182" mass="20474">MARGTMDQHILSIEMRAVTKAVDRYLGESMPQTAKETTGGNAHIIMFLARNRDREIYQHTIEQKFCITRSTASRVLALMEKKGLITRESVEHDARCKRIVLTDKADAIVADLKANGERVERLLVDGFSESEKAALRDYVARMRANIDRAQYEFEHQALPQSPAVTAPGQNGAEVVDTKEENE</sequence>
<dbReference type="InterPro" id="IPR036390">
    <property type="entry name" value="WH_DNA-bd_sf"/>
</dbReference>
<accession>A0A6N2SAB0</accession>
<dbReference type="InterPro" id="IPR036388">
    <property type="entry name" value="WH-like_DNA-bd_sf"/>
</dbReference>
<keyword evidence="3" id="KW-0804">Transcription</keyword>
<feature type="domain" description="HTH marR-type" evidence="5">
    <location>
        <begin position="8"/>
        <end position="144"/>
    </location>
</feature>
<dbReference type="PANTHER" id="PTHR42756:SF1">
    <property type="entry name" value="TRANSCRIPTIONAL REPRESSOR OF EMRAB OPERON"/>
    <property type="match status" value="1"/>
</dbReference>
<dbReference type="AlphaFoldDB" id="A0A6N2SAB0"/>
<evidence type="ECO:0000256" key="1">
    <source>
        <dbReference type="ARBA" id="ARBA00023015"/>
    </source>
</evidence>
<dbReference type="Gene3D" id="1.10.10.10">
    <property type="entry name" value="Winged helix-like DNA-binding domain superfamily/Winged helix DNA-binding domain"/>
    <property type="match status" value="1"/>
</dbReference>
<organism evidence="6">
    <name type="scientific">Bifidobacterium longum</name>
    <dbReference type="NCBI Taxonomy" id="216816"/>
    <lineage>
        <taxon>Bacteria</taxon>
        <taxon>Bacillati</taxon>
        <taxon>Actinomycetota</taxon>
        <taxon>Actinomycetes</taxon>
        <taxon>Bifidobacteriales</taxon>
        <taxon>Bifidobacteriaceae</taxon>
        <taxon>Bifidobacterium</taxon>
    </lineage>
</organism>
<dbReference type="EMBL" id="CACRSV010000013">
    <property type="protein sequence ID" value="VYS89814.1"/>
    <property type="molecule type" value="Genomic_DNA"/>
</dbReference>
<proteinExistence type="predicted"/>
<dbReference type="PRINTS" id="PR00598">
    <property type="entry name" value="HTHMARR"/>
</dbReference>
<evidence type="ECO:0000313" key="6">
    <source>
        <dbReference type="EMBL" id="VYS89814.1"/>
    </source>
</evidence>
<keyword evidence="2" id="KW-0238">DNA-binding</keyword>
<keyword evidence="1" id="KW-0805">Transcription regulation</keyword>
<protein>
    <submittedName>
        <fullName evidence="6">Transcriptional regulator SlyA</fullName>
    </submittedName>
</protein>
<dbReference type="GO" id="GO:0003677">
    <property type="term" value="F:DNA binding"/>
    <property type="evidence" value="ECO:0007669"/>
    <property type="project" value="UniProtKB-KW"/>
</dbReference>
<evidence type="ECO:0000256" key="3">
    <source>
        <dbReference type="ARBA" id="ARBA00023163"/>
    </source>
</evidence>
<feature type="region of interest" description="Disordered" evidence="4">
    <location>
        <begin position="158"/>
        <end position="182"/>
    </location>
</feature>
<dbReference type="Pfam" id="PF12802">
    <property type="entry name" value="MarR_2"/>
    <property type="match status" value="1"/>
</dbReference>
<evidence type="ECO:0000256" key="2">
    <source>
        <dbReference type="ARBA" id="ARBA00023125"/>
    </source>
</evidence>
<gene>
    <name evidence="6" type="primary">slyA</name>
    <name evidence="6" type="ORF">BLLFYP82_00886</name>
</gene>
<dbReference type="PROSITE" id="PS50995">
    <property type="entry name" value="HTH_MARR_2"/>
    <property type="match status" value="1"/>
</dbReference>
<dbReference type="InterPro" id="IPR000835">
    <property type="entry name" value="HTH_MarR-typ"/>
</dbReference>
<dbReference type="SUPFAM" id="SSF46785">
    <property type="entry name" value="Winged helix' DNA-binding domain"/>
    <property type="match status" value="1"/>
</dbReference>
<name>A0A6N2SAB0_BIFLN</name>
<evidence type="ECO:0000259" key="5">
    <source>
        <dbReference type="PROSITE" id="PS50995"/>
    </source>
</evidence>
<reference evidence="6" key="1">
    <citation type="submission" date="2019-11" db="EMBL/GenBank/DDBJ databases">
        <authorList>
            <person name="Feng L."/>
        </authorList>
    </citation>
    <scope>NUCLEOTIDE SEQUENCE</scope>
    <source>
        <strain evidence="6">BlongumLFYP82</strain>
    </source>
</reference>
<evidence type="ECO:0000256" key="4">
    <source>
        <dbReference type="SAM" id="MobiDB-lite"/>
    </source>
</evidence>
<dbReference type="SMART" id="SM00347">
    <property type="entry name" value="HTH_MARR"/>
    <property type="match status" value="1"/>
</dbReference>
<dbReference type="PANTHER" id="PTHR42756">
    <property type="entry name" value="TRANSCRIPTIONAL REGULATOR, MARR"/>
    <property type="match status" value="1"/>
</dbReference>